<name>A0A2S8AE57_9FLAO</name>
<evidence type="ECO:0000259" key="1">
    <source>
        <dbReference type="Pfam" id="PF18942"/>
    </source>
</evidence>
<evidence type="ECO:0000313" key="3">
    <source>
        <dbReference type="Proteomes" id="UP000238042"/>
    </source>
</evidence>
<dbReference type="InterPro" id="IPR043744">
    <property type="entry name" value="DUF5689"/>
</dbReference>
<sequence>MKIFSTKNQIILLLIFSFYLMGCVHDDDYNSPPLNKGQVLTPTLSISDVHTTAPVYTGNTVNDTIPESIPFKKGDILEGYVISTDEGGNIYKNLFIVSEDGTQGIMLSINKSSTYNMYPLGSKIYVKLDGLYYGKQNGMVQIGMKPTQSKKYIVDQINPSIISSNIILGVDKKSEEELVIKTNSAGEPLTANDVKNNEKYLNTLVEISDVEFNEAGSTFVRGNLNTNNQVDTIKVTNFTVRVSNYATFGGNIIPYDKGKLRGVMTRYDGKYNTYQLLIRTINDVKEFPKTIYAESFNKVNDIAGKPKIGEATGYDNKMVTYSDSYGKTDIRTSKTFQSPAIWFPSNTNTSLVIDNIDTKGYTNMKLSYRFNANIFAVADKAYVDDLVIKCNDVKIQLPHQELNVSNNKNIYYTVKVAIPDGTTKIEFLGQSEKNKLGMRIDNIIIVN</sequence>
<reference evidence="2 3" key="1">
    <citation type="submission" date="2018-02" db="EMBL/GenBank/DDBJ databases">
        <title>Genome sequences of Apibacter spp., gut symbionts of Asian honey bees.</title>
        <authorList>
            <person name="Kwong W.K."/>
            <person name="Steele M.I."/>
            <person name="Moran N.A."/>
        </authorList>
    </citation>
    <scope>NUCLEOTIDE SEQUENCE [LARGE SCALE GENOMIC DNA]</scope>
    <source>
        <strain evidence="3">wkB301</strain>
    </source>
</reference>
<dbReference type="EMBL" id="PSZM01000036">
    <property type="protein sequence ID" value="PQL93114.1"/>
    <property type="molecule type" value="Genomic_DNA"/>
</dbReference>
<organism evidence="2 3">
    <name type="scientific">Apibacter adventoris</name>
    <dbReference type="NCBI Taxonomy" id="1679466"/>
    <lineage>
        <taxon>Bacteria</taxon>
        <taxon>Pseudomonadati</taxon>
        <taxon>Bacteroidota</taxon>
        <taxon>Flavobacteriia</taxon>
        <taxon>Flavobacteriales</taxon>
        <taxon>Weeksellaceae</taxon>
        <taxon>Apibacter</taxon>
    </lineage>
</organism>
<evidence type="ECO:0000313" key="2">
    <source>
        <dbReference type="EMBL" id="PQL93114.1"/>
    </source>
</evidence>
<keyword evidence="3" id="KW-1185">Reference proteome</keyword>
<proteinExistence type="predicted"/>
<protein>
    <recommendedName>
        <fullName evidence="1">DUF5689 domain-containing protein</fullName>
    </recommendedName>
</protein>
<dbReference type="OrthoDB" id="1492759at2"/>
<dbReference type="Pfam" id="PF18942">
    <property type="entry name" value="DUF5689"/>
    <property type="match status" value="1"/>
</dbReference>
<dbReference type="RefSeq" id="WP_105246661.1">
    <property type="nucleotide sequence ID" value="NZ_PSZM01000036.1"/>
</dbReference>
<accession>A0A2S8AE57</accession>
<comment type="caution">
    <text evidence="2">The sequence shown here is derived from an EMBL/GenBank/DDBJ whole genome shotgun (WGS) entry which is preliminary data.</text>
</comment>
<dbReference type="Proteomes" id="UP000238042">
    <property type="component" value="Unassembled WGS sequence"/>
</dbReference>
<feature type="domain" description="DUF5689" evidence="1">
    <location>
        <begin position="72"/>
        <end position="284"/>
    </location>
</feature>
<dbReference type="AlphaFoldDB" id="A0A2S8AE57"/>
<gene>
    <name evidence="2" type="ORF">C4S77_05495</name>
</gene>